<comment type="function">
    <text evidence="2">Secreted tripeptidyl-peptidase which degrades proteins at acidic pHs and is involved in virulence.</text>
</comment>
<dbReference type="GO" id="GO:0005576">
    <property type="term" value="C:extracellular region"/>
    <property type="evidence" value="ECO:0007669"/>
    <property type="project" value="UniProtKB-SubCell"/>
</dbReference>
<dbReference type="EC" id="3.4.14.10" evidence="4"/>
<dbReference type="Gene3D" id="3.40.50.200">
    <property type="entry name" value="Peptidase S8/S53 domain"/>
    <property type="match status" value="1"/>
</dbReference>
<evidence type="ECO:0000256" key="2">
    <source>
        <dbReference type="ARBA" id="ARBA00002451"/>
    </source>
</evidence>
<dbReference type="InterPro" id="IPR050819">
    <property type="entry name" value="Tripeptidyl-peptidase_I"/>
</dbReference>
<dbReference type="SUPFAM" id="SSF52743">
    <property type="entry name" value="Subtilisin-like"/>
    <property type="match status" value="1"/>
</dbReference>
<dbReference type="SUPFAM" id="SSF54897">
    <property type="entry name" value="Protease propeptides/inhibitors"/>
    <property type="match status" value="1"/>
</dbReference>
<evidence type="ECO:0000256" key="9">
    <source>
        <dbReference type="ARBA" id="ARBA00022837"/>
    </source>
</evidence>
<dbReference type="InterPro" id="IPR000209">
    <property type="entry name" value="Peptidase_S8/S53_dom"/>
</dbReference>
<evidence type="ECO:0000256" key="13">
    <source>
        <dbReference type="SAM" id="SignalP"/>
    </source>
</evidence>
<keyword evidence="13" id="KW-0732">Signal</keyword>
<comment type="catalytic activity">
    <reaction evidence="1">
        <text>Release of an N-terminal tripeptide from a polypeptide.</text>
        <dbReference type="EC" id="3.4.14.10"/>
    </reaction>
</comment>
<dbReference type="InterPro" id="IPR030400">
    <property type="entry name" value="Sedolisin_dom"/>
</dbReference>
<evidence type="ECO:0000256" key="1">
    <source>
        <dbReference type="ARBA" id="ARBA00001910"/>
    </source>
</evidence>
<keyword evidence="5 11" id="KW-0645">Protease</keyword>
<dbReference type="AlphaFoldDB" id="A0A8E2EB20"/>
<evidence type="ECO:0000256" key="10">
    <source>
        <dbReference type="ARBA" id="ARBA00023145"/>
    </source>
</evidence>
<feature type="active site" description="Charge relay system" evidence="11">
    <location>
        <position position="306"/>
    </location>
</feature>
<name>A0A8E2EB20_9PEZI</name>
<dbReference type="PANTHER" id="PTHR14218">
    <property type="entry name" value="PROTEASE S8 TRIPEPTIDYL PEPTIDASE I CLN2"/>
    <property type="match status" value="1"/>
</dbReference>
<dbReference type="PANTHER" id="PTHR14218:SF19">
    <property type="entry name" value="SERINE PROTEASE AORO, PUTATIVE (AFU_ORTHOLOGUE AFUA_6G10250)-RELATED"/>
    <property type="match status" value="1"/>
</dbReference>
<evidence type="ECO:0000256" key="12">
    <source>
        <dbReference type="SAM" id="MobiDB-lite"/>
    </source>
</evidence>
<dbReference type="OrthoDB" id="409122at2759"/>
<accession>A0A8E2EB20</accession>
<protein>
    <recommendedName>
        <fullName evidence="4">tripeptidyl-peptidase II</fullName>
        <ecNumber evidence="4">3.4.14.10</ecNumber>
    </recommendedName>
</protein>
<dbReference type="Proteomes" id="UP000250266">
    <property type="component" value="Unassembled WGS sequence"/>
</dbReference>
<feature type="domain" description="Peptidase S53" evidence="14">
    <location>
        <begin position="227"/>
        <end position="597"/>
    </location>
</feature>
<keyword evidence="7 11" id="KW-0378">Hydrolase</keyword>
<feature type="active site" description="Charge relay system" evidence="11">
    <location>
        <position position="310"/>
    </location>
</feature>
<feature type="binding site" evidence="11">
    <location>
        <position position="556"/>
    </location>
    <ligand>
        <name>Ca(2+)</name>
        <dbReference type="ChEBI" id="CHEBI:29108"/>
    </ligand>
</feature>
<keyword evidence="9 11" id="KW-0106">Calcium</keyword>
<dbReference type="CDD" id="cd04056">
    <property type="entry name" value="Peptidases_S53"/>
    <property type="match status" value="1"/>
</dbReference>
<keyword evidence="16" id="KW-1185">Reference proteome</keyword>
<organism evidence="15 16">
    <name type="scientific">Lepidopterella palustris CBS 459.81</name>
    <dbReference type="NCBI Taxonomy" id="1314670"/>
    <lineage>
        <taxon>Eukaryota</taxon>
        <taxon>Fungi</taxon>
        <taxon>Dikarya</taxon>
        <taxon>Ascomycota</taxon>
        <taxon>Pezizomycotina</taxon>
        <taxon>Dothideomycetes</taxon>
        <taxon>Pleosporomycetidae</taxon>
        <taxon>Mytilinidiales</taxon>
        <taxon>Argynnaceae</taxon>
        <taxon>Lepidopterella</taxon>
    </lineage>
</organism>
<comment type="subcellular location">
    <subcellularLocation>
        <location evidence="3">Secreted</location>
        <location evidence="3">Extracellular space</location>
    </subcellularLocation>
</comment>
<keyword evidence="8 11" id="KW-0720">Serine protease</keyword>
<evidence type="ECO:0000256" key="4">
    <source>
        <dbReference type="ARBA" id="ARBA00012462"/>
    </source>
</evidence>
<feature type="active site" description="Charge relay system" evidence="11">
    <location>
        <position position="514"/>
    </location>
</feature>
<dbReference type="EMBL" id="KV744949">
    <property type="protein sequence ID" value="OCK80706.1"/>
    <property type="molecule type" value="Genomic_DNA"/>
</dbReference>
<evidence type="ECO:0000259" key="14">
    <source>
        <dbReference type="PROSITE" id="PS51695"/>
    </source>
</evidence>
<evidence type="ECO:0000313" key="16">
    <source>
        <dbReference type="Proteomes" id="UP000250266"/>
    </source>
</evidence>
<evidence type="ECO:0000256" key="5">
    <source>
        <dbReference type="ARBA" id="ARBA00022670"/>
    </source>
</evidence>
<dbReference type="Pfam" id="PF00082">
    <property type="entry name" value="Peptidase_S8"/>
    <property type="match status" value="1"/>
</dbReference>
<evidence type="ECO:0000256" key="11">
    <source>
        <dbReference type="PROSITE-ProRule" id="PRU01032"/>
    </source>
</evidence>
<reference evidence="15 16" key="1">
    <citation type="journal article" date="2016" name="Nat. Commun.">
        <title>Ectomycorrhizal ecology is imprinted in the genome of the dominant symbiotic fungus Cenococcum geophilum.</title>
        <authorList>
            <consortium name="DOE Joint Genome Institute"/>
            <person name="Peter M."/>
            <person name="Kohler A."/>
            <person name="Ohm R.A."/>
            <person name="Kuo A."/>
            <person name="Krutzmann J."/>
            <person name="Morin E."/>
            <person name="Arend M."/>
            <person name="Barry K.W."/>
            <person name="Binder M."/>
            <person name="Choi C."/>
            <person name="Clum A."/>
            <person name="Copeland A."/>
            <person name="Grisel N."/>
            <person name="Haridas S."/>
            <person name="Kipfer T."/>
            <person name="LaButti K."/>
            <person name="Lindquist E."/>
            <person name="Lipzen A."/>
            <person name="Maire R."/>
            <person name="Meier B."/>
            <person name="Mihaltcheva S."/>
            <person name="Molinier V."/>
            <person name="Murat C."/>
            <person name="Poggeler S."/>
            <person name="Quandt C.A."/>
            <person name="Sperisen C."/>
            <person name="Tritt A."/>
            <person name="Tisserant E."/>
            <person name="Crous P.W."/>
            <person name="Henrissat B."/>
            <person name="Nehls U."/>
            <person name="Egli S."/>
            <person name="Spatafora J.W."/>
            <person name="Grigoriev I.V."/>
            <person name="Martin F.M."/>
        </authorList>
    </citation>
    <scope>NUCLEOTIDE SEQUENCE [LARGE SCALE GENOMIC DNA]</scope>
    <source>
        <strain evidence="15 16">CBS 459.81</strain>
    </source>
</reference>
<evidence type="ECO:0000256" key="3">
    <source>
        <dbReference type="ARBA" id="ARBA00004239"/>
    </source>
</evidence>
<comment type="cofactor">
    <cofactor evidence="11">
        <name>Ca(2+)</name>
        <dbReference type="ChEBI" id="CHEBI:29108"/>
    </cofactor>
    <text evidence="11">Binds 1 Ca(2+) ion per subunit.</text>
</comment>
<dbReference type="PROSITE" id="PS51695">
    <property type="entry name" value="SEDOLISIN"/>
    <property type="match status" value="1"/>
</dbReference>
<dbReference type="GO" id="GO:0004252">
    <property type="term" value="F:serine-type endopeptidase activity"/>
    <property type="evidence" value="ECO:0007669"/>
    <property type="project" value="UniProtKB-UniRule"/>
</dbReference>
<dbReference type="SMART" id="SM00944">
    <property type="entry name" value="Pro-kuma_activ"/>
    <property type="match status" value="1"/>
</dbReference>
<dbReference type="Pfam" id="PF09286">
    <property type="entry name" value="Pro-kuma_activ"/>
    <property type="match status" value="1"/>
</dbReference>
<feature type="signal peptide" evidence="13">
    <location>
        <begin position="1"/>
        <end position="17"/>
    </location>
</feature>
<evidence type="ECO:0000256" key="6">
    <source>
        <dbReference type="ARBA" id="ARBA00022723"/>
    </source>
</evidence>
<sequence>MRFILPAFAVFIAATCALPTYKHVVHEKRDRLPAQWVKRDKMDSSAVLPVRVGLKQRNLDKAHEYLNSVSNPKSKKYGQHWSISEITETFAPSSESTDAVLQWLAENGVVTAKMTGALHTIELEMSVAEVERLLKTEYHVYENTETGQGHVACEEYNVPAHISEHINIITPTIHFDVKPKPALKKRDIPNPADPVTGYHPYHDDTKSSNLPSAGAGNSTDVQSCVDAITPDCLRALYNIPDTPADICGNNSYGIVEYDPNSYIAADLDAFFAKYIHKAAGERPDFVAVHDGTIDVNNPTDFNHNGESNLDLEYAMALVYPQKTTLYEIGTTNNDASDASFIQTKVVSASWGYNENALSAAYMETLCNEYMKLGLQGVSVIFSTADNGVAGNTQECTDNKFQPDFPATCPYVTAIGATEVDPSITSLATILAAGNQPEMAINNTVKSGGGFSNVFALPSYQTDVVTSYLETNPPPYGADKYNNTGKVRAIPDLSVNGANYQVFVDGALTNVDGTSASTPVFGAMITLVNEARLSQGKSSLGFLNPAIYQNADAFIRDVVNGSNPGCGTDGFEAVAGWDPVTGLGTPDFAAMMDVFVDL</sequence>
<proteinExistence type="predicted"/>
<evidence type="ECO:0000313" key="15">
    <source>
        <dbReference type="EMBL" id="OCK80706.1"/>
    </source>
</evidence>
<feature type="compositionally biased region" description="Polar residues" evidence="12">
    <location>
        <begin position="207"/>
        <end position="216"/>
    </location>
</feature>
<dbReference type="InterPro" id="IPR036852">
    <property type="entry name" value="Peptidase_S8/S53_dom_sf"/>
</dbReference>
<dbReference type="GO" id="GO:0008240">
    <property type="term" value="F:tripeptidyl-peptidase activity"/>
    <property type="evidence" value="ECO:0007669"/>
    <property type="project" value="UniProtKB-EC"/>
</dbReference>
<dbReference type="GO" id="GO:0006508">
    <property type="term" value="P:proteolysis"/>
    <property type="evidence" value="ECO:0007669"/>
    <property type="project" value="UniProtKB-KW"/>
</dbReference>
<evidence type="ECO:0000256" key="8">
    <source>
        <dbReference type="ARBA" id="ARBA00022825"/>
    </source>
</evidence>
<evidence type="ECO:0000256" key="7">
    <source>
        <dbReference type="ARBA" id="ARBA00022801"/>
    </source>
</evidence>
<feature type="binding site" evidence="11">
    <location>
        <position position="577"/>
    </location>
    <ligand>
        <name>Ca(2+)</name>
        <dbReference type="ChEBI" id="CHEBI:29108"/>
    </ligand>
</feature>
<dbReference type="InterPro" id="IPR015366">
    <property type="entry name" value="S53_propep"/>
</dbReference>
<dbReference type="GO" id="GO:0046872">
    <property type="term" value="F:metal ion binding"/>
    <property type="evidence" value="ECO:0007669"/>
    <property type="project" value="UniProtKB-UniRule"/>
</dbReference>
<feature type="chain" id="PRO_5034001586" description="tripeptidyl-peptidase II" evidence="13">
    <location>
        <begin position="18"/>
        <end position="597"/>
    </location>
</feature>
<keyword evidence="10" id="KW-0865">Zymogen</keyword>
<keyword evidence="6 11" id="KW-0479">Metal-binding</keyword>
<gene>
    <name evidence="15" type="ORF">K432DRAFT_327779</name>
</gene>
<feature type="region of interest" description="Disordered" evidence="12">
    <location>
        <begin position="184"/>
        <end position="216"/>
    </location>
</feature>
<dbReference type="CDD" id="cd11377">
    <property type="entry name" value="Pro-peptidase_S53"/>
    <property type="match status" value="1"/>
</dbReference>
<feature type="binding site" evidence="11">
    <location>
        <position position="557"/>
    </location>
    <ligand>
        <name>Ca(2+)</name>
        <dbReference type="ChEBI" id="CHEBI:29108"/>
    </ligand>
</feature>
<feature type="binding site" evidence="11">
    <location>
        <position position="575"/>
    </location>
    <ligand>
        <name>Ca(2+)</name>
        <dbReference type="ChEBI" id="CHEBI:29108"/>
    </ligand>
</feature>